<dbReference type="Proteomes" id="UP001220324">
    <property type="component" value="Unassembled WGS sequence"/>
</dbReference>
<evidence type="ECO:0000313" key="1">
    <source>
        <dbReference type="EMBL" id="KAJ5538675.1"/>
    </source>
</evidence>
<reference evidence="1 2" key="1">
    <citation type="journal article" date="2023" name="IMA Fungus">
        <title>Comparative genomic study of the Penicillium genus elucidates a diverse pangenome and 15 lateral gene transfer events.</title>
        <authorList>
            <person name="Petersen C."/>
            <person name="Sorensen T."/>
            <person name="Nielsen M.R."/>
            <person name="Sondergaard T.E."/>
            <person name="Sorensen J.L."/>
            <person name="Fitzpatrick D.A."/>
            <person name="Frisvad J.C."/>
            <person name="Nielsen K.L."/>
        </authorList>
    </citation>
    <scope>NUCLEOTIDE SEQUENCE [LARGE SCALE GENOMIC DNA]</scope>
    <source>
        <strain evidence="1 2">IBT 35679</strain>
    </source>
</reference>
<sequence length="81" mass="9045">MNAYITDYDENHFRDATKFIPERYLKKGEGSGIPHYGDGAGSKLCAGSHLAHRELFTAFTVLTTAFEMKPSKQLSPRPVLN</sequence>
<proteinExistence type="predicted"/>
<evidence type="ECO:0000313" key="2">
    <source>
        <dbReference type="Proteomes" id="UP001220324"/>
    </source>
</evidence>
<organism evidence="1 2">
    <name type="scientific">Penicillium frequentans</name>
    <dbReference type="NCBI Taxonomy" id="3151616"/>
    <lineage>
        <taxon>Eukaryota</taxon>
        <taxon>Fungi</taxon>
        <taxon>Dikarya</taxon>
        <taxon>Ascomycota</taxon>
        <taxon>Pezizomycotina</taxon>
        <taxon>Eurotiomycetes</taxon>
        <taxon>Eurotiomycetidae</taxon>
        <taxon>Eurotiales</taxon>
        <taxon>Aspergillaceae</taxon>
        <taxon>Penicillium</taxon>
    </lineage>
</organism>
<comment type="caution">
    <text evidence="1">The sequence shown here is derived from an EMBL/GenBank/DDBJ whole genome shotgun (WGS) entry which is preliminary data.</text>
</comment>
<dbReference type="AlphaFoldDB" id="A0AAD6GE50"/>
<dbReference type="EMBL" id="JAQIZZ010000006">
    <property type="protein sequence ID" value="KAJ5538675.1"/>
    <property type="molecule type" value="Genomic_DNA"/>
</dbReference>
<dbReference type="GO" id="GO:0020037">
    <property type="term" value="F:heme binding"/>
    <property type="evidence" value="ECO:0007669"/>
    <property type="project" value="InterPro"/>
</dbReference>
<dbReference type="SUPFAM" id="SSF48264">
    <property type="entry name" value="Cytochrome P450"/>
    <property type="match status" value="1"/>
</dbReference>
<dbReference type="Pfam" id="PF00067">
    <property type="entry name" value="p450"/>
    <property type="match status" value="1"/>
</dbReference>
<name>A0AAD6GE50_9EURO</name>
<dbReference type="Gene3D" id="1.10.630.10">
    <property type="entry name" value="Cytochrome P450"/>
    <property type="match status" value="1"/>
</dbReference>
<keyword evidence="2" id="KW-1185">Reference proteome</keyword>
<dbReference type="PRINTS" id="PR00463">
    <property type="entry name" value="EP450I"/>
</dbReference>
<accession>A0AAD6GE50</accession>
<dbReference type="GO" id="GO:0016705">
    <property type="term" value="F:oxidoreductase activity, acting on paired donors, with incorporation or reduction of molecular oxygen"/>
    <property type="evidence" value="ECO:0007669"/>
    <property type="project" value="InterPro"/>
</dbReference>
<dbReference type="GO" id="GO:0004497">
    <property type="term" value="F:monooxygenase activity"/>
    <property type="evidence" value="ECO:0007669"/>
    <property type="project" value="InterPro"/>
</dbReference>
<dbReference type="GO" id="GO:0043386">
    <property type="term" value="P:mycotoxin biosynthetic process"/>
    <property type="evidence" value="ECO:0007669"/>
    <property type="project" value="UniProtKB-ARBA"/>
</dbReference>
<dbReference type="InterPro" id="IPR036396">
    <property type="entry name" value="Cyt_P450_sf"/>
</dbReference>
<dbReference type="InterPro" id="IPR001128">
    <property type="entry name" value="Cyt_P450"/>
</dbReference>
<protein>
    <submittedName>
        <fullName evidence="1">Uncharacterized protein</fullName>
    </submittedName>
</protein>
<dbReference type="InterPro" id="IPR002401">
    <property type="entry name" value="Cyt_P450_E_grp-I"/>
</dbReference>
<gene>
    <name evidence="1" type="ORF">N7494_008154</name>
</gene>
<dbReference type="GO" id="GO:0005506">
    <property type="term" value="F:iron ion binding"/>
    <property type="evidence" value="ECO:0007669"/>
    <property type="project" value="InterPro"/>
</dbReference>